<protein>
    <submittedName>
        <fullName evidence="1">PREDICTED: LOC110033565 isoform</fullName>
    </submittedName>
</protein>
<evidence type="ECO:0000313" key="1">
    <source>
        <dbReference type="EMBL" id="VVA13884.1"/>
    </source>
</evidence>
<reference evidence="2" key="1">
    <citation type="journal article" date="2020" name="Plant J.">
        <title>Transposons played a major role in the diversification between the closely related almond and peach genomes: results from the almond genome sequence.</title>
        <authorList>
            <person name="Alioto T."/>
            <person name="Alexiou K.G."/>
            <person name="Bardil A."/>
            <person name="Barteri F."/>
            <person name="Castanera R."/>
            <person name="Cruz F."/>
            <person name="Dhingra A."/>
            <person name="Duval H."/>
            <person name="Fernandez I Marti A."/>
            <person name="Frias L."/>
            <person name="Galan B."/>
            <person name="Garcia J.L."/>
            <person name="Howad W."/>
            <person name="Gomez-Garrido J."/>
            <person name="Gut M."/>
            <person name="Julca I."/>
            <person name="Morata J."/>
            <person name="Puigdomenech P."/>
            <person name="Ribeca P."/>
            <person name="Rubio Cabetas M.J."/>
            <person name="Vlasova A."/>
            <person name="Wirthensohn M."/>
            <person name="Garcia-Mas J."/>
            <person name="Gabaldon T."/>
            <person name="Casacuberta J.M."/>
            <person name="Arus P."/>
        </authorList>
    </citation>
    <scope>NUCLEOTIDE SEQUENCE [LARGE SCALE GENOMIC DNA]</scope>
    <source>
        <strain evidence="2">cv. Texas</strain>
    </source>
</reference>
<name>A0A5E4EDY5_PRUDU</name>
<accession>A0A5E4EDY5</accession>
<dbReference type="InParanoid" id="A0A5E4EDY5"/>
<sequence>MAASESNYIDEHSAASTTITFDRPIPLLRGPVRAGPPDDPSSGPYVLAFRDPRTWANAYRACESKIIEQCEAGARIGCAISASDKCKPPWWRALIGPKAPDLKQREQCEEREMEGCLSAAKDKCVGFAKEKCLKPFRDARIAGLHVKQAERLVCWATVMDRSTWLSLIGLDKLGYLGSGKYGFGATNYRAGELFRSDCDFDLVLGSSNGILKKLLLMKWAFAKAPPLGLWIHMKLGNSYKLFN</sequence>
<dbReference type="EMBL" id="CABIKO010000009">
    <property type="protein sequence ID" value="VVA13884.1"/>
    <property type="molecule type" value="Genomic_DNA"/>
</dbReference>
<dbReference type="FunCoup" id="A0A5E4EDY5">
    <property type="interactions" value="803"/>
</dbReference>
<dbReference type="Gramene" id="VVA13884">
    <property type="protein sequence ID" value="VVA13884"/>
    <property type="gene ID" value="Prudul26B007557"/>
</dbReference>
<dbReference type="GO" id="GO:0009536">
    <property type="term" value="C:plastid"/>
    <property type="evidence" value="ECO:0007669"/>
    <property type="project" value="TreeGrafter"/>
</dbReference>
<dbReference type="PANTHER" id="PTHR36773:SF1">
    <property type="entry name" value="EXPRESSED PROTEIN"/>
    <property type="match status" value="1"/>
</dbReference>
<dbReference type="AlphaFoldDB" id="A0A5E4EDY5"/>
<dbReference type="Proteomes" id="UP000327085">
    <property type="component" value="Chromosome 8"/>
</dbReference>
<evidence type="ECO:0000313" key="2">
    <source>
        <dbReference type="Proteomes" id="UP000327085"/>
    </source>
</evidence>
<proteinExistence type="predicted"/>
<dbReference type="PANTHER" id="PTHR36773">
    <property type="entry name" value="EXPRESSED PROTEIN"/>
    <property type="match status" value="1"/>
</dbReference>
<organism evidence="1 2">
    <name type="scientific">Prunus dulcis</name>
    <name type="common">Almond</name>
    <name type="synonym">Amygdalus dulcis</name>
    <dbReference type="NCBI Taxonomy" id="3755"/>
    <lineage>
        <taxon>Eukaryota</taxon>
        <taxon>Viridiplantae</taxon>
        <taxon>Streptophyta</taxon>
        <taxon>Embryophyta</taxon>
        <taxon>Tracheophyta</taxon>
        <taxon>Spermatophyta</taxon>
        <taxon>Magnoliopsida</taxon>
        <taxon>eudicotyledons</taxon>
        <taxon>Gunneridae</taxon>
        <taxon>Pentapetalae</taxon>
        <taxon>rosids</taxon>
        <taxon>fabids</taxon>
        <taxon>Rosales</taxon>
        <taxon>Rosaceae</taxon>
        <taxon>Amygdaloideae</taxon>
        <taxon>Amygdaleae</taxon>
        <taxon>Prunus</taxon>
    </lineage>
</organism>
<gene>
    <name evidence="1" type="ORF">ALMOND_2B007557</name>
</gene>